<name>A0A6J2R2F8_COTGO</name>
<evidence type="ECO:0000256" key="4">
    <source>
        <dbReference type="ARBA" id="ARBA00023136"/>
    </source>
</evidence>
<organism evidence="7 8">
    <name type="scientific">Cottoperca gobio</name>
    <name type="common">Frogmouth</name>
    <name type="synonym">Aphritis gobio</name>
    <dbReference type="NCBI Taxonomy" id="56716"/>
    <lineage>
        <taxon>Eukaryota</taxon>
        <taxon>Metazoa</taxon>
        <taxon>Chordata</taxon>
        <taxon>Craniata</taxon>
        <taxon>Vertebrata</taxon>
        <taxon>Euteleostomi</taxon>
        <taxon>Actinopterygii</taxon>
        <taxon>Neopterygii</taxon>
        <taxon>Teleostei</taxon>
        <taxon>Neoteleostei</taxon>
        <taxon>Acanthomorphata</taxon>
        <taxon>Eupercaria</taxon>
        <taxon>Perciformes</taxon>
        <taxon>Notothenioidei</taxon>
        <taxon>Bovichtidae</taxon>
        <taxon>Cottoperca</taxon>
    </lineage>
</organism>
<feature type="transmembrane region" description="Helical" evidence="5">
    <location>
        <begin position="72"/>
        <end position="90"/>
    </location>
</feature>
<dbReference type="PROSITE" id="PS50262">
    <property type="entry name" value="G_PROTEIN_RECEP_F1_2"/>
    <property type="match status" value="1"/>
</dbReference>
<dbReference type="PANTHER" id="PTHR26451">
    <property type="entry name" value="G_PROTEIN_RECEP_F1_2 DOMAIN-CONTAINING PROTEIN"/>
    <property type="match status" value="1"/>
</dbReference>
<feature type="transmembrane region" description="Helical" evidence="5">
    <location>
        <begin position="12"/>
        <end position="31"/>
    </location>
</feature>
<feature type="transmembrane region" description="Helical" evidence="5">
    <location>
        <begin position="120"/>
        <end position="146"/>
    </location>
</feature>
<evidence type="ECO:0000313" key="8">
    <source>
        <dbReference type="RefSeq" id="XP_029304479.1"/>
    </source>
</evidence>
<evidence type="ECO:0000259" key="6">
    <source>
        <dbReference type="PROSITE" id="PS50262"/>
    </source>
</evidence>
<gene>
    <name evidence="8" type="primary">LOC115019186</name>
</gene>
<evidence type="ECO:0000256" key="1">
    <source>
        <dbReference type="ARBA" id="ARBA00004370"/>
    </source>
</evidence>
<dbReference type="FunCoup" id="A0A6J2R2F8">
    <property type="interactions" value="6"/>
</dbReference>
<dbReference type="GeneID" id="115019186"/>
<accession>A0A6J2R2F8</accession>
<evidence type="ECO:0000256" key="3">
    <source>
        <dbReference type="ARBA" id="ARBA00022989"/>
    </source>
</evidence>
<keyword evidence="2 5" id="KW-0812">Transmembrane</keyword>
<dbReference type="SUPFAM" id="SSF81321">
    <property type="entry name" value="Family A G protein-coupled receptor-like"/>
    <property type="match status" value="1"/>
</dbReference>
<proteinExistence type="predicted"/>
<dbReference type="PANTHER" id="PTHR26451:SF866">
    <property type="entry name" value="ODORANT RECEPTOR-RELATED"/>
    <property type="match status" value="1"/>
</dbReference>
<dbReference type="CDD" id="cd00637">
    <property type="entry name" value="7tm_classA_rhodopsin-like"/>
    <property type="match status" value="1"/>
</dbReference>
<dbReference type="GO" id="GO:0004984">
    <property type="term" value="F:olfactory receptor activity"/>
    <property type="evidence" value="ECO:0007669"/>
    <property type="project" value="TreeGrafter"/>
</dbReference>
<dbReference type="RefSeq" id="XP_029304479.1">
    <property type="nucleotide sequence ID" value="XM_029448619.1"/>
</dbReference>
<dbReference type="FunFam" id="1.20.1070.10:FF:000096">
    <property type="entry name" value="Odorant receptor 131-2"/>
    <property type="match status" value="1"/>
</dbReference>
<dbReference type="PRINTS" id="PR00237">
    <property type="entry name" value="GPCRRHODOPSN"/>
</dbReference>
<keyword evidence="4 5" id="KW-0472">Membrane</keyword>
<dbReference type="OrthoDB" id="5967704at2759"/>
<dbReference type="InterPro" id="IPR052921">
    <property type="entry name" value="GPCR1_Superfamily_Member"/>
</dbReference>
<dbReference type="KEGG" id="cgob:115019186"/>
<keyword evidence="7" id="KW-1185">Reference proteome</keyword>
<dbReference type="InterPro" id="IPR000276">
    <property type="entry name" value="GPCR_Rhodpsn"/>
</dbReference>
<dbReference type="GO" id="GO:0016020">
    <property type="term" value="C:membrane"/>
    <property type="evidence" value="ECO:0007669"/>
    <property type="project" value="UniProtKB-SubCell"/>
</dbReference>
<dbReference type="InterPro" id="IPR017452">
    <property type="entry name" value="GPCR_Rhodpsn_7TM"/>
</dbReference>
<protein>
    <submittedName>
        <fullName evidence="8">Odorant receptor 131-2-like</fullName>
    </submittedName>
</protein>
<reference evidence="8" key="1">
    <citation type="submission" date="2025-08" db="UniProtKB">
        <authorList>
            <consortium name="RefSeq"/>
        </authorList>
    </citation>
    <scope>IDENTIFICATION</scope>
</reference>
<evidence type="ECO:0000313" key="7">
    <source>
        <dbReference type="Proteomes" id="UP000504630"/>
    </source>
</evidence>
<feature type="transmembrane region" description="Helical" evidence="5">
    <location>
        <begin position="174"/>
        <end position="195"/>
    </location>
</feature>
<dbReference type="GO" id="GO:0004930">
    <property type="term" value="F:G protein-coupled receptor activity"/>
    <property type="evidence" value="ECO:0007669"/>
    <property type="project" value="InterPro"/>
</dbReference>
<comment type="subcellular location">
    <subcellularLocation>
        <location evidence="1">Membrane</location>
    </subcellularLocation>
</comment>
<feature type="transmembrane region" description="Helical" evidence="5">
    <location>
        <begin position="43"/>
        <end position="66"/>
    </location>
</feature>
<dbReference type="InParanoid" id="A0A6J2R2F8"/>
<sequence>MRFQTPIKAVLSMLPCLLFLYVNAVMLFALLSKPVLLESPRYILFGHLLIADSLQLIMVVLLYIFAVTMVRMISYVCIIITLFAVFTFKISPLNLAVMSLERYVAICFPLRHANIVTTRLTGVAIAVMWAVASLDSFIQLLVLFSLENSGYTVSGFCHRHFLQLRIYSTMNKTFTIVLFVLVSIIIIYTFIAIMITVKSASSTATARNARKAYKTVLLHLLQLFLCLASTLFNMINSNSLWNMNPVMALHIQYVLFLGVIIFPKCLSPLIYGLRDHTFRHVFKNYFTFGLKKTFPMS</sequence>
<keyword evidence="3 5" id="KW-1133">Transmembrane helix</keyword>
<dbReference type="AlphaFoldDB" id="A0A6J2R2F8"/>
<feature type="domain" description="G-protein coupled receptors family 1 profile" evidence="6">
    <location>
        <begin position="22"/>
        <end position="271"/>
    </location>
</feature>
<dbReference type="Pfam" id="PF00001">
    <property type="entry name" value="7tm_1"/>
    <property type="match status" value="1"/>
</dbReference>
<evidence type="ECO:0000256" key="2">
    <source>
        <dbReference type="ARBA" id="ARBA00022692"/>
    </source>
</evidence>
<feature type="transmembrane region" description="Helical" evidence="5">
    <location>
        <begin position="247"/>
        <end position="273"/>
    </location>
</feature>
<feature type="transmembrane region" description="Helical" evidence="5">
    <location>
        <begin position="216"/>
        <end position="235"/>
    </location>
</feature>
<evidence type="ECO:0000256" key="5">
    <source>
        <dbReference type="SAM" id="Phobius"/>
    </source>
</evidence>
<dbReference type="GO" id="GO:0005549">
    <property type="term" value="F:odorant binding"/>
    <property type="evidence" value="ECO:0007669"/>
    <property type="project" value="TreeGrafter"/>
</dbReference>
<dbReference type="Gene3D" id="1.20.1070.10">
    <property type="entry name" value="Rhodopsin 7-helix transmembrane proteins"/>
    <property type="match status" value="1"/>
</dbReference>
<dbReference type="Proteomes" id="UP000504630">
    <property type="component" value="Chromosome 14"/>
</dbReference>